<dbReference type="SMART" id="SM00382">
    <property type="entry name" value="AAA"/>
    <property type="match status" value="1"/>
</dbReference>
<keyword evidence="3" id="KW-0805">Transcription regulation</keyword>
<keyword evidence="4" id="KW-0238">DNA-binding</keyword>
<dbReference type="PANTHER" id="PTHR32071">
    <property type="entry name" value="TRANSCRIPTIONAL REGULATORY PROTEIN"/>
    <property type="match status" value="1"/>
</dbReference>
<dbReference type="InterPro" id="IPR027417">
    <property type="entry name" value="P-loop_NTPase"/>
</dbReference>
<evidence type="ECO:0000256" key="1">
    <source>
        <dbReference type="ARBA" id="ARBA00022741"/>
    </source>
</evidence>
<proteinExistence type="predicted"/>
<dbReference type="Pfam" id="PF00158">
    <property type="entry name" value="Sigma54_activat"/>
    <property type="match status" value="1"/>
</dbReference>
<evidence type="ECO:0000256" key="2">
    <source>
        <dbReference type="ARBA" id="ARBA00022840"/>
    </source>
</evidence>
<sequence length="596" mass="64962">MAARRPDRRERFRGNEGCLEHKLATLISALSRAPTFEDAATVALEALLELADEAFASSPFAKRGRVLRGMVHLRPGDGYRRLVVVESRPDVSKASPTSMPSATAWRWISEHEAPVEIDVTLGTVDVGLTGEVALAHGEGAPNFDSKESRARLLQRDATHVLALPLRAPRGAIDGMISIEALCRAAMGRGPLFAACRDAAQVLAAVAAPYLCTLPLRPVEAAAPDEHLPVIGASMAGVIEMLRVFAQQEETVLLSGPTGAGKSRLARWCHEQSSKRGQSFETLDLSTVPEDLQMAELFGWKKGAFTGALKDTVGCIGRAEGGTLFIDEIDKLSLKAQAGMLRMLEERRYRPLGEGAGDRTAEVRFVIGTNADLYAEVRSGRFREDLYYRINVLPVKVPPLAERRDEIGRWAEYMLDRRHRAGGKPGEARLSLDAEHVLLAQPWPGNLRQLDNIVRRAYAFAQMDRSAAPEVLTLEARHIERALGYEAGGGPKSLLDLFQLTAAAFVAEAQRRRASGGSLDLDLVDALRGFVLGTAAHQLGSREEAFRLLGKEAIVQSRNHHKSLKREMDKVEALCNALGLADEKGRPFGALGDGEDR</sequence>
<dbReference type="SUPFAM" id="SSF52540">
    <property type="entry name" value="P-loop containing nucleoside triphosphate hydrolases"/>
    <property type="match status" value="1"/>
</dbReference>
<dbReference type="PROSITE" id="PS50045">
    <property type="entry name" value="SIGMA54_INTERACT_4"/>
    <property type="match status" value="1"/>
</dbReference>
<evidence type="ECO:0000256" key="4">
    <source>
        <dbReference type="ARBA" id="ARBA00023125"/>
    </source>
</evidence>
<dbReference type="EMBL" id="CP012673">
    <property type="protein sequence ID" value="AUX45387.1"/>
    <property type="molecule type" value="Genomic_DNA"/>
</dbReference>
<name>A0A2L0F1H6_SORCE</name>
<dbReference type="RefSeq" id="WP_234022685.1">
    <property type="nucleotide sequence ID" value="NZ_CP012673.1"/>
</dbReference>
<dbReference type="InterPro" id="IPR025944">
    <property type="entry name" value="Sigma_54_int_dom_CS"/>
</dbReference>
<keyword evidence="5" id="KW-0804">Transcription</keyword>
<dbReference type="InterPro" id="IPR025943">
    <property type="entry name" value="Sigma_54_int_dom_ATP-bd_2"/>
</dbReference>
<evidence type="ECO:0000256" key="3">
    <source>
        <dbReference type="ARBA" id="ARBA00023015"/>
    </source>
</evidence>
<dbReference type="GO" id="GO:0003677">
    <property type="term" value="F:DNA binding"/>
    <property type="evidence" value="ECO:0007669"/>
    <property type="project" value="UniProtKB-KW"/>
</dbReference>
<dbReference type="CDD" id="cd00009">
    <property type="entry name" value="AAA"/>
    <property type="match status" value="1"/>
</dbReference>
<keyword evidence="1" id="KW-0547">Nucleotide-binding</keyword>
<keyword evidence="2" id="KW-0067">ATP-binding</keyword>
<protein>
    <submittedName>
        <fullName evidence="7">ATPase AAA</fullName>
    </submittedName>
</protein>
<evidence type="ECO:0000259" key="6">
    <source>
        <dbReference type="PROSITE" id="PS50045"/>
    </source>
</evidence>
<feature type="domain" description="Sigma-54 factor interaction" evidence="6">
    <location>
        <begin position="227"/>
        <end position="458"/>
    </location>
</feature>
<dbReference type="Pfam" id="PF25601">
    <property type="entry name" value="AAA_lid_14"/>
    <property type="match status" value="1"/>
</dbReference>
<dbReference type="Proteomes" id="UP000238348">
    <property type="component" value="Chromosome"/>
</dbReference>
<dbReference type="InterPro" id="IPR003593">
    <property type="entry name" value="AAA+_ATPase"/>
</dbReference>
<dbReference type="InterPro" id="IPR058031">
    <property type="entry name" value="AAA_lid_NorR"/>
</dbReference>
<evidence type="ECO:0000313" key="8">
    <source>
        <dbReference type="Proteomes" id="UP000238348"/>
    </source>
</evidence>
<dbReference type="InterPro" id="IPR002078">
    <property type="entry name" value="Sigma_54_int"/>
</dbReference>
<dbReference type="PROSITE" id="PS00688">
    <property type="entry name" value="SIGMA54_INTERACT_3"/>
    <property type="match status" value="1"/>
</dbReference>
<dbReference type="AlphaFoldDB" id="A0A2L0F1H6"/>
<dbReference type="GO" id="GO:0005524">
    <property type="term" value="F:ATP binding"/>
    <property type="evidence" value="ECO:0007669"/>
    <property type="project" value="UniProtKB-KW"/>
</dbReference>
<dbReference type="Gene3D" id="1.10.8.60">
    <property type="match status" value="1"/>
</dbReference>
<dbReference type="PANTHER" id="PTHR32071:SF14">
    <property type="entry name" value="TRANSCRIPTIONAL REGULATORY PROTEIN RTCR"/>
    <property type="match status" value="1"/>
</dbReference>
<dbReference type="Gene3D" id="3.40.50.300">
    <property type="entry name" value="P-loop containing nucleotide triphosphate hydrolases"/>
    <property type="match status" value="1"/>
</dbReference>
<gene>
    <name evidence="7" type="ORF">SOCE26_068690</name>
</gene>
<evidence type="ECO:0000256" key="5">
    <source>
        <dbReference type="ARBA" id="ARBA00023163"/>
    </source>
</evidence>
<reference evidence="7 8" key="1">
    <citation type="submission" date="2015-09" db="EMBL/GenBank/DDBJ databases">
        <title>Sorangium comparison.</title>
        <authorList>
            <person name="Zaburannyi N."/>
            <person name="Bunk B."/>
            <person name="Overmann J."/>
            <person name="Mueller R."/>
        </authorList>
    </citation>
    <scope>NUCLEOTIDE SEQUENCE [LARGE SCALE GENOMIC DNA]</scope>
    <source>
        <strain evidence="7 8">So ce26</strain>
    </source>
</reference>
<dbReference type="PROSITE" id="PS00676">
    <property type="entry name" value="SIGMA54_INTERACT_2"/>
    <property type="match status" value="1"/>
</dbReference>
<organism evidence="7 8">
    <name type="scientific">Sorangium cellulosum</name>
    <name type="common">Polyangium cellulosum</name>
    <dbReference type="NCBI Taxonomy" id="56"/>
    <lineage>
        <taxon>Bacteria</taxon>
        <taxon>Pseudomonadati</taxon>
        <taxon>Myxococcota</taxon>
        <taxon>Polyangia</taxon>
        <taxon>Polyangiales</taxon>
        <taxon>Polyangiaceae</taxon>
        <taxon>Sorangium</taxon>
    </lineage>
</organism>
<evidence type="ECO:0000313" key="7">
    <source>
        <dbReference type="EMBL" id="AUX45387.1"/>
    </source>
</evidence>
<dbReference type="GO" id="GO:0006355">
    <property type="term" value="P:regulation of DNA-templated transcription"/>
    <property type="evidence" value="ECO:0007669"/>
    <property type="project" value="InterPro"/>
</dbReference>
<accession>A0A2L0F1H6</accession>